<dbReference type="EMBL" id="LNXV01000029">
    <property type="protein sequence ID" value="KTC81480.1"/>
    <property type="molecule type" value="Genomic_DNA"/>
</dbReference>
<keyword evidence="1" id="KW-0812">Transmembrane</keyword>
<evidence type="ECO:0000313" key="2">
    <source>
        <dbReference type="EMBL" id="KTC81480.1"/>
    </source>
</evidence>
<accession>A0A0W0SDC4</accession>
<name>A0A0W0SDC4_9GAMM</name>
<dbReference type="RefSeq" id="WP_058441994.1">
    <property type="nucleotide sequence ID" value="NZ_CAAAHU010000005.1"/>
</dbReference>
<feature type="transmembrane region" description="Helical" evidence="1">
    <location>
        <begin position="139"/>
        <end position="158"/>
    </location>
</feature>
<proteinExistence type="predicted"/>
<evidence type="ECO:0000256" key="1">
    <source>
        <dbReference type="SAM" id="Phobius"/>
    </source>
</evidence>
<keyword evidence="3" id="KW-1185">Reference proteome</keyword>
<feature type="transmembrane region" description="Helical" evidence="1">
    <location>
        <begin position="108"/>
        <end position="133"/>
    </location>
</feature>
<gene>
    <name evidence="2" type="ORF">Lbru_2000</name>
</gene>
<dbReference type="Proteomes" id="UP000054742">
    <property type="component" value="Unassembled WGS sequence"/>
</dbReference>
<protein>
    <submittedName>
        <fullName evidence="2">Uncharacterized protein</fullName>
    </submittedName>
</protein>
<keyword evidence="1" id="KW-1133">Transmembrane helix</keyword>
<comment type="caution">
    <text evidence="2">The sequence shown here is derived from an EMBL/GenBank/DDBJ whole genome shotgun (WGS) entry which is preliminary data.</text>
</comment>
<keyword evidence="1" id="KW-0472">Membrane</keyword>
<dbReference type="PATRIC" id="fig|29422.6.peg.2132"/>
<reference evidence="2 3" key="1">
    <citation type="submission" date="2015-11" db="EMBL/GenBank/DDBJ databases">
        <title>Genomic analysis of 38 Legionella species identifies large and diverse effector repertoires.</title>
        <authorList>
            <person name="Burstein D."/>
            <person name="Amaro F."/>
            <person name="Zusman T."/>
            <person name="Lifshitz Z."/>
            <person name="Cohen O."/>
            <person name="Gilbert J.A."/>
            <person name="Pupko T."/>
            <person name="Shuman H.A."/>
            <person name="Segal G."/>
        </authorList>
    </citation>
    <scope>NUCLEOTIDE SEQUENCE [LARGE SCALE GENOMIC DNA]</scope>
    <source>
        <strain evidence="2 3">ATCC 43878</strain>
    </source>
</reference>
<sequence length="379" mass="42932">MKTIEYNNFILACTQKIANLPQNEIKYHLLLAVSAVKDINNEFNSKFIEGMKALIEGLEIIMDGHLLSYVDKRDCYERILREYKYLTSLAQTETLTTKISHHLINLGAALLAFLLGTASGLIGGFAGLARGIWNLTNPLSSFATGVATGIVVGAAIGFRIPKKLFKDELIRQIKYCLDGIHECIDNLQQTNLQSFAIHKEKVKQKLLQDYFKNDQTVLTDFLQEEVAYEINTFQAQFISPSLEGYLGHHAFIKIIIDTQKPPLTIEFSTGETDLQRPVTQYERRFVSGEKIVEMLAIHEQLKVTHATMKYILTKMKPGEKDCFSYVDKVLIGTSQQATSVKRFNGTENWIGRNVVGFFIQKLSPFRQDMLTENQQKCGC</sequence>
<dbReference type="STRING" id="29422.Lbru_2000"/>
<dbReference type="OrthoDB" id="5646298at2"/>
<evidence type="ECO:0000313" key="3">
    <source>
        <dbReference type="Proteomes" id="UP000054742"/>
    </source>
</evidence>
<dbReference type="AlphaFoldDB" id="A0A0W0SDC4"/>
<organism evidence="2 3">
    <name type="scientific">Legionella brunensis</name>
    <dbReference type="NCBI Taxonomy" id="29422"/>
    <lineage>
        <taxon>Bacteria</taxon>
        <taxon>Pseudomonadati</taxon>
        <taxon>Pseudomonadota</taxon>
        <taxon>Gammaproteobacteria</taxon>
        <taxon>Legionellales</taxon>
        <taxon>Legionellaceae</taxon>
        <taxon>Legionella</taxon>
    </lineage>
</organism>